<dbReference type="PROSITE" id="PS00847">
    <property type="entry name" value="MCM_1"/>
    <property type="match status" value="1"/>
</dbReference>
<protein>
    <recommendedName>
        <fullName evidence="12">DNA replication licensing factor MCM7</fullName>
        <ecNumber evidence="12">3.6.4.12</ecNumber>
    </recommendedName>
</protein>
<evidence type="ECO:0000256" key="11">
    <source>
        <dbReference type="RuleBase" id="RU004070"/>
    </source>
</evidence>
<dbReference type="PRINTS" id="PR01657">
    <property type="entry name" value="MCMFAMILY"/>
</dbReference>
<dbReference type="InterPro" id="IPR031327">
    <property type="entry name" value="MCM"/>
</dbReference>
<dbReference type="CDD" id="cd17758">
    <property type="entry name" value="MCM7"/>
    <property type="match status" value="1"/>
</dbReference>
<dbReference type="InterPro" id="IPR027925">
    <property type="entry name" value="MCM_N"/>
</dbReference>
<gene>
    <name evidence="12" type="primary">MCM7</name>
    <name evidence="15" type="ORF">IEQ34_025202</name>
</gene>
<evidence type="ECO:0000256" key="2">
    <source>
        <dbReference type="ARBA" id="ARBA00022705"/>
    </source>
</evidence>
<dbReference type="AlphaFoldDB" id="A0AAV7FRG9"/>
<evidence type="ECO:0000256" key="10">
    <source>
        <dbReference type="ARBA" id="ARBA00048432"/>
    </source>
</evidence>
<dbReference type="SUPFAM" id="SSF50249">
    <property type="entry name" value="Nucleic acid-binding proteins"/>
    <property type="match status" value="1"/>
</dbReference>
<feature type="region of interest" description="Disordered" evidence="13">
    <location>
        <begin position="871"/>
        <end position="892"/>
    </location>
</feature>
<name>A0AAV7FRG9_DENCH</name>
<dbReference type="PANTHER" id="PTHR11630">
    <property type="entry name" value="DNA REPLICATION LICENSING FACTOR MCM FAMILY MEMBER"/>
    <property type="match status" value="1"/>
</dbReference>
<evidence type="ECO:0000256" key="12">
    <source>
        <dbReference type="RuleBase" id="RU365012"/>
    </source>
</evidence>
<dbReference type="InterPro" id="IPR012340">
    <property type="entry name" value="NA-bd_OB-fold"/>
</dbReference>
<evidence type="ECO:0000256" key="5">
    <source>
        <dbReference type="ARBA" id="ARBA00022806"/>
    </source>
</evidence>
<dbReference type="GO" id="GO:0003697">
    <property type="term" value="F:single-stranded DNA binding"/>
    <property type="evidence" value="ECO:0007669"/>
    <property type="project" value="TreeGrafter"/>
</dbReference>
<dbReference type="Pfam" id="PF24901">
    <property type="entry name" value="WHD_MCM7"/>
    <property type="match status" value="1"/>
</dbReference>
<dbReference type="GO" id="GO:0006270">
    <property type="term" value="P:DNA replication initiation"/>
    <property type="evidence" value="ECO:0007669"/>
    <property type="project" value="InterPro"/>
</dbReference>
<dbReference type="EC" id="3.6.4.12" evidence="12"/>
<dbReference type="Pfam" id="PF00493">
    <property type="entry name" value="MCM"/>
    <property type="match status" value="1"/>
</dbReference>
<keyword evidence="5 12" id="KW-0347">Helicase</keyword>
<comment type="catalytic activity">
    <reaction evidence="10">
        <text>ATP + H2O = ADP + phosphate + H(+)</text>
        <dbReference type="Rhea" id="RHEA:13065"/>
        <dbReference type="ChEBI" id="CHEBI:15377"/>
        <dbReference type="ChEBI" id="CHEBI:15378"/>
        <dbReference type="ChEBI" id="CHEBI:30616"/>
        <dbReference type="ChEBI" id="CHEBI:43474"/>
        <dbReference type="ChEBI" id="CHEBI:456216"/>
        <dbReference type="EC" id="3.6.4.12"/>
    </reaction>
    <physiologicalReaction direction="left-to-right" evidence="10">
        <dbReference type="Rhea" id="RHEA:13066"/>
    </physiologicalReaction>
</comment>
<dbReference type="GO" id="GO:0016787">
    <property type="term" value="F:hydrolase activity"/>
    <property type="evidence" value="ECO:0007669"/>
    <property type="project" value="UniProtKB-KW"/>
</dbReference>
<dbReference type="Pfam" id="PF17855">
    <property type="entry name" value="MCM_lid"/>
    <property type="match status" value="1"/>
</dbReference>
<keyword evidence="9 12" id="KW-0131">Cell cycle</keyword>
<evidence type="ECO:0000256" key="7">
    <source>
        <dbReference type="ARBA" id="ARBA00023125"/>
    </source>
</evidence>
<dbReference type="EMBL" id="JAGFBR010000297">
    <property type="protein sequence ID" value="KAH0445967.1"/>
    <property type="molecule type" value="Genomic_DNA"/>
</dbReference>
<dbReference type="PANTHER" id="PTHR11630:SF26">
    <property type="entry name" value="DNA REPLICATION LICENSING FACTOR MCM7"/>
    <property type="match status" value="1"/>
</dbReference>
<dbReference type="GO" id="GO:0000727">
    <property type="term" value="P:double-strand break repair via break-induced replication"/>
    <property type="evidence" value="ECO:0007669"/>
    <property type="project" value="TreeGrafter"/>
</dbReference>
<evidence type="ECO:0000313" key="15">
    <source>
        <dbReference type="EMBL" id="KAH0445967.1"/>
    </source>
</evidence>
<feature type="region of interest" description="Disordered" evidence="13">
    <location>
        <begin position="263"/>
        <end position="294"/>
    </location>
</feature>
<reference evidence="15 16" key="1">
    <citation type="journal article" date="2021" name="Hortic Res">
        <title>Chromosome-scale assembly of the Dendrobium chrysotoxum genome enhances the understanding of orchid evolution.</title>
        <authorList>
            <person name="Zhang Y."/>
            <person name="Zhang G.Q."/>
            <person name="Zhang D."/>
            <person name="Liu X.D."/>
            <person name="Xu X.Y."/>
            <person name="Sun W.H."/>
            <person name="Yu X."/>
            <person name="Zhu X."/>
            <person name="Wang Z.W."/>
            <person name="Zhao X."/>
            <person name="Zhong W.Y."/>
            <person name="Chen H."/>
            <person name="Yin W.L."/>
            <person name="Huang T."/>
            <person name="Niu S.C."/>
            <person name="Liu Z.J."/>
        </authorList>
    </citation>
    <scope>NUCLEOTIDE SEQUENCE [LARGE SCALE GENOMIC DNA]</scope>
    <source>
        <strain evidence="15">Lindl</strain>
    </source>
</reference>
<dbReference type="GO" id="GO:0006271">
    <property type="term" value="P:DNA strand elongation involved in DNA replication"/>
    <property type="evidence" value="ECO:0007669"/>
    <property type="project" value="TreeGrafter"/>
</dbReference>
<dbReference type="GO" id="GO:0005634">
    <property type="term" value="C:nucleus"/>
    <property type="evidence" value="ECO:0007669"/>
    <property type="project" value="UniProtKB-SubCell"/>
</dbReference>
<evidence type="ECO:0000256" key="9">
    <source>
        <dbReference type="ARBA" id="ARBA00023306"/>
    </source>
</evidence>
<evidence type="ECO:0000256" key="4">
    <source>
        <dbReference type="ARBA" id="ARBA00022801"/>
    </source>
</evidence>
<dbReference type="Gene3D" id="3.40.50.300">
    <property type="entry name" value="P-loop containing nucleotide triphosphate hydrolases"/>
    <property type="match status" value="1"/>
</dbReference>
<dbReference type="GO" id="GO:0005524">
    <property type="term" value="F:ATP binding"/>
    <property type="evidence" value="ECO:0007669"/>
    <property type="project" value="UniProtKB-KW"/>
</dbReference>
<dbReference type="GO" id="GO:0042555">
    <property type="term" value="C:MCM complex"/>
    <property type="evidence" value="ECO:0007669"/>
    <property type="project" value="InterPro"/>
</dbReference>
<dbReference type="Gene3D" id="3.30.1640.10">
    <property type="entry name" value="mini-chromosome maintenance (MCM) complex, chain A, domain 1"/>
    <property type="match status" value="1"/>
</dbReference>
<comment type="subcellular location">
    <subcellularLocation>
        <location evidence="1 12">Nucleus</location>
    </subcellularLocation>
</comment>
<evidence type="ECO:0000256" key="6">
    <source>
        <dbReference type="ARBA" id="ARBA00022840"/>
    </source>
</evidence>
<dbReference type="InterPro" id="IPR033762">
    <property type="entry name" value="MCM_OB"/>
</dbReference>
<dbReference type="Pfam" id="PF14551">
    <property type="entry name" value="MCM_N"/>
    <property type="match status" value="1"/>
</dbReference>
<dbReference type="SUPFAM" id="SSF52540">
    <property type="entry name" value="P-loop containing nucleoside triphosphate hydrolases"/>
    <property type="match status" value="1"/>
</dbReference>
<comment type="caution">
    <text evidence="15">The sequence shown here is derived from an EMBL/GenBank/DDBJ whole genome shotgun (WGS) entry which is preliminary data.</text>
</comment>
<keyword evidence="8 12" id="KW-0539">Nucleus</keyword>
<organism evidence="15 16">
    <name type="scientific">Dendrobium chrysotoxum</name>
    <name type="common">Orchid</name>
    <dbReference type="NCBI Taxonomy" id="161865"/>
    <lineage>
        <taxon>Eukaryota</taxon>
        <taxon>Viridiplantae</taxon>
        <taxon>Streptophyta</taxon>
        <taxon>Embryophyta</taxon>
        <taxon>Tracheophyta</taxon>
        <taxon>Spermatophyta</taxon>
        <taxon>Magnoliopsida</taxon>
        <taxon>Liliopsida</taxon>
        <taxon>Asparagales</taxon>
        <taxon>Orchidaceae</taxon>
        <taxon>Epidendroideae</taxon>
        <taxon>Malaxideae</taxon>
        <taxon>Dendrobiinae</taxon>
        <taxon>Dendrobium</taxon>
    </lineage>
</organism>
<dbReference type="InterPro" id="IPR027417">
    <property type="entry name" value="P-loop_NTPase"/>
</dbReference>
<dbReference type="FunFam" id="2.20.28.10:FF:000004">
    <property type="entry name" value="DNA replication licensing factor MCM7"/>
    <property type="match status" value="1"/>
</dbReference>
<evidence type="ECO:0000313" key="16">
    <source>
        <dbReference type="Proteomes" id="UP000775213"/>
    </source>
</evidence>
<dbReference type="InterPro" id="IPR001208">
    <property type="entry name" value="MCM_dom"/>
</dbReference>
<dbReference type="Pfam" id="PF17207">
    <property type="entry name" value="MCM_OB"/>
    <property type="match status" value="1"/>
</dbReference>
<feature type="domain" description="MCM C-terminal AAA(+) ATPase" evidence="14">
    <location>
        <begin position="505"/>
        <end position="711"/>
    </location>
</feature>
<sequence length="936" mass="104050">MRSLTKSLLFLKHTRVRGTRQTERVKSIYALRKTRLQHDAQRVSDYILREGLYWEAASFPSSIALLPSTPISVLRSVKMASNAAAALPEIKLSIDYATQKARLTDFLRHAKGVVPALSPQADRTTDVLGAVLSADVDVDEDDEGEQSMLDSVQDMDIDTDARPSKRKQRRNAHALKYMEQLQRITNREQKALVIELKDVQEYLNNQERASGSQMAQSIQRNAAHYVELLSECVDAILAEMAPTLDISHKDDVLDVIIHQRQERNARQSQGQSMGPDTMQSDVEGGEAPIDNAEPPFPPALLRRYTVYVKPIIAAHHKPLAVRTIRAEHIGSLVTVRGIVTRVSEVKPYLQVDAYACDVCGAEAFQEISGRSYMPLTECPGECRRNRVKGQLFQQVRASKFVPFQEVKIQEMTDQVPVGHIPRMMTIHLSGPLTRSLSPGDVCDLSGIFLPTPYTGFKAVRAGLLTDTYLQTQHVRQLRKSYDALEGELTPEMADKIKRLVSEGGVYDKLAASIAPEIYGHEDVKKCLLLLLVGGVTKDMPDGMHIRGDINVCLMGDPGVAKSQLLKYISKVAPRGVYTTGRGSSGVGLTAAVMRDPVTEEMVLEGGALVLADNGIACIDEFDKMEESDRTAIHEVMEQQTISISKAGISTTLNARTSILAAANPLYGRYNPRISPVDNINLPAALLSRFDILFLILDTPSREDDERLAQHVAYVHMHSSHPPLTFEPLEAQVMKHFIARARQYQPNVPKTVSEYLVGAYVKLRNQTKDDEDRGQAFTYTSARTLLGIVRMSQALARLRFSQTVEIGDVDEALRLLDVSKSSLVAKSRRGQDDGSASDFSSVTKIYRIIRDMAMAAGHEARDAVREARLRGRRPDTAVTEDDEPWLNDENAPGPLTMRDVRERIIAAGWVEDQLQECLHEYEDLGVIQVAGNRLVFV</sequence>
<dbReference type="SMART" id="SM00350">
    <property type="entry name" value="MCM"/>
    <property type="match status" value="1"/>
</dbReference>
<comment type="similarity">
    <text evidence="11">Belongs to the MCM family.</text>
</comment>
<dbReference type="PROSITE" id="PS50051">
    <property type="entry name" value="MCM_2"/>
    <property type="match status" value="1"/>
</dbReference>
<keyword evidence="3 11" id="KW-0547">Nucleotide-binding</keyword>
<dbReference type="FunFam" id="3.40.50.300:FF:000288">
    <property type="entry name" value="DNA replication licensing factor MCM7"/>
    <property type="match status" value="1"/>
</dbReference>
<keyword evidence="16" id="KW-1185">Reference proteome</keyword>
<keyword evidence="7 11" id="KW-0238">DNA-binding</keyword>
<keyword evidence="4 12" id="KW-0378">Hydrolase</keyword>
<evidence type="ECO:0000259" key="14">
    <source>
        <dbReference type="PROSITE" id="PS50051"/>
    </source>
</evidence>
<accession>A0AAV7FRG9</accession>
<evidence type="ECO:0000256" key="13">
    <source>
        <dbReference type="SAM" id="MobiDB-lite"/>
    </source>
</evidence>
<evidence type="ECO:0000256" key="1">
    <source>
        <dbReference type="ARBA" id="ARBA00004123"/>
    </source>
</evidence>
<comment type="function">
    <text evidence="12">Acts as component of the MCM2-7 complex (MCM complex) which is the replicative helicase essential for 'once per cell cycle' DNA replication initiation and elongation in eukaryotic cells. The active ATPase sites in the MCM2-7 ring are formed through the interaction surfaces of two neighboring subunits such that a critical structure of a conserved arginine finger motif is provided in trans relative to the ATP-binding site of the Walker A box of the adjacent subunit. The six ATPase active sites, however, are likely to contribute differentially to the complex helicase activity.</text>
</comment>
<dbReference type="Proteomes" id="UP000775213">
    <property type="component" value="Unassembled WGS sequence"/>
</dbReference>
<keyword evidence="6 11" id="KW-0067">ATP-binding</keyword>
<dbReference type="InterPro" id="IPR018525">
    <property type="entry name" value="MCM_CS"/>
</dbReference>
<feature type="compositionally biased region" description="Polar residues" evidence="13">
    <location>
        <begin position="266"/>
        <end position="280"/>
    </location>
</feature>
<keyword evidence="2 12" id="KW-0235">DNA replication</keyword>
<evidence type="ECO:0000256" key="3">
    <source>
        <dbReference type="ARBA" id="ARBA00022741"/>
    </source>
</evidence>
<evidence type="ECO:0000256" key="8">
    <source>
        <dbReference type="ARBA" id="ARBA00023242"/>
    </source>
</evidence>
<dbReference type="InterPro" id="IPR041562">
    <property type="entry name" value="MCM_lid"/>
</dbReference>
<proteinExistence type="inferred from homology"/>
<dbReference type="Gene3D" id="2.40.50.140">
    <property type="entry name" value="Nucleic acid-binding proteins"/>
    <property type="match status" value="1"/>
</dbReference>
<dbReference type="GO" id="GO:0017116">
    <property type="term" value="F:single-stranded DNA helicase activity"/>
    <property type="evidence" value="ECO:0007669"/>
    <property type="project" value="TreeGrafter"/>
</dbReference>
<dbReference type="InterPro" id="IPR008050">
    <property type="entry name" value="MCM7"/>
</dbReference>
<dbReference type="Gene3D" id="2.20.28.10">
    <property type="match status" value="1"/>
</dbReference>
<dbReference type="PRINTS" id="PR01663">
    <property type="entry name" value="MCMPROTEIN7"/>
</dbReference>